<comment type="caution">
    <text evidence="3">The sequence shown here is derived from an EMBL/GenBank/DDBJ whole genome shotgun (WGS) entry which is preliminary data.</text>
</comment>
<dbReference type="RefSeq" id="WP_317560624.1">
    <property type="nucleotide sequence ID" value="NZ_JAWLIP010000001.1"/>
</dbReference>
<keyword evidence="2" id="KW-0472">Membrane</keyword>
<reference evidence="3 4" key="1">
    <citation type="submission" date="2023-10" db="EMBL/GenBank/DDBJ databases">
        <authorList>
            <person name="Venkata Ramana C."/>
            <person name="Sasikala C."/>
            <person name="Dhurka M."/>
        </authorList>
    </citation>
    <scope>NUCLEOTIDE SEQUENCE [LARGE SCALE GENOMIC DNA]</scope>
    <source>
        <strain evidence="3 4">KCTC 32151</strain>
    </source>
</reference>
<protein>
    <submittedName>
        <fullName evidence="3">Uncharacterized protein</fullName>
    </submittedName>
</protein>
<organism evidence="3 4">
    <name type="scientific">Nitratireductor aquimarinus</name>
    <dbReference type="NCBI Taxonomy" id="889300"/>
    <lineage>
        <taxon>Bacteria</taxon>
        <taxon>Pseudomonadati</taxon>
        <taxon>Pseudomonadota</taxon>
        <taxon>Alphaproteobacteria</taxon>
        <taxon>Hyphomicrobiales</taxon>
        <taxon>Phyllobacteriaceae</taxon>
        <taxon>Nitratireductor</taxon>
    </lineage>
</organism>
<name>A0ABU4AHB8_9HYPH</name>
<feature type="region of interest" description="Disordered" evidence="1">
    <location>
        <begin position="134"/>
        <end position="153"/>
    </location>
</feature>
<feature type="transmembrane region" description="Helical" evidence="2">
    <location>
        <begin position="44"/>
        <end position="63"/>
    </location>
</feature>
<evidence type="ECO:0000313" key="3">
    <source>
        <dbReference type="EMBL" id="MDV6225637.1"/>
    </source>
</evidence>
<evidence type="ECO:0000313" key="4">
    <source>
        <dbReference type="Proteomes" id="UP001185659"/>
    </source>
</evidence>
<evidence type="ECO:0000256" key="1">
    <source>
        <dbReference type="SAM" id="MobiDB-lite"/>
    </source>
</evidence>
<gene>
    <name evidence="3" type="ORF">R2G56_05000</name>
</gene>
<evidence type="ECO:0000256" key="2">
    <source>
        <dbReference type="SAM" id="Phobius"/>
    </source>
</evidence>
<keyword evidence="4" id="KW-1185">Reference proteome</keyword>
<sequence length="228" mass="26006">MSDWKIISSGEHFPGIRILEDPDTGGYRIEFTNLEPRTKHHNRIFMAVLFALFALCLFAFIYLPRDWNGVGVAALWGSIIWGIGGAIMLDRPWKTIRIIDLDVSAQQFRVWRNGKITCERPIASFKNLSVDDHPDTALERQERRARKSEGPGPLEKQHCLFGWFGPEGTQQIDLIYRMEWPKRYSLREVAGAVNWVVKRMADKNKAAPAAKQKPEAPARAPTINPPLD</sequence>
<proteinExistence type="predicted"/>
<dbReference type="EMBL" id="JAWLIP010000001">
    <property type="protein sequence ID" value="MDV6225637.1"/>
    <property type="molecule type" value="Genomic_DNA"/>
</dbReference>
<keyword evidence="2" id="KW-1133">Transmembrane helix</keyword>
<feature type="compositionally biased region" description="Low complexity" evidence="1">
    <location>
        <begin position="206"/>
        <end position="221"/>
    </location>
</feature>
<dbReference type="Proteomes" id="UP001185659">
    <property type="component" value="Unassembled WGS sequence"/>
</dbReference>
<feature type="region of interest" description="Disordered" evidence="1">
    <location>
        <begin position="203"/>
        <end position="228"/>
    </location>
</feature>
<feature type="transmembrane region" description="Helical" evidence="2">
    <location>
        <begin position="69"/>
        <end position="89"/>
    </location>
</feature>
<keyword evidence="2" id="KW-0812">Transmembrane</keyword>
<accession>A0ABU4AHB8</accession>